<dbReference type="STRING" id="573321.SAMN04488505_106155"/>
<dbReference type="CDD" id="cd04301">
    <property type="entry name" value="NAT_SF"/>
    <property type="match status" value="1"/>
</dbReference>
<organism evidence="3 4">
    <name type="scientific">Chitinophaga rupis</name>
    <dbReference type="NCBI Taxonomy" id="573321"/>
    <lineage>
        <taxon>Bacteria</taxon>
        <taxon>Pseudomonadati</taxon>
        <taxon>Bacteroidota</taxon>
        <taxon>Chitinophagia</taxon>
        <taxon>Chitinophagales</taxon>
        <taxon>Chitinophagaceae</taxon>
        <taxon>Chitinophaga</taxon>
    </lineage>
</organism>
<evidence type="ECO:0000313" key="4">
    <source>
        <dbReference type="Proteomes" id="UP000198984"/>
    </source>
</evidence>
<dbReference type="OrthoDB" id="9792929at2"/>
<dbReference type="Gene3D" id="3.40.630.30">
    <property type="match status" value="1"/>
</dbReference>
<proteinExistence type="predicted"/>
<dbReference type="SUPFAM" id="SSF55729">
    <property type="entry name" value="Acyl-CoA N-acyltransferases (Nat)"/>
    <property type="match status" value="1"/>
</dbReference>
<feature type="domain" description="N-acetyltransferase" evidence="2">
    <location>
        <begin position="5"/>
        <end position="145"/>
    </location>
</feature>
<dbReference type="Proteomes" id="UP000198984">
    <property type="component" value="Unassembled WGS sequence"/>
</dbReference>
<dbReference type="AlphaFoldDB" id="A0A1H8B853"/>
<evidence type="ECO:0000259" key="2">
    <source>
        <dbReference type="PROSITE" id="PS51186"/>
    </source>
</evidence>
<reference evidence="3 4" key="1">
    <citation type="submission" date="2016-10" db="EMBL/GenBank/DDBJ databases">
        <authorList>
            <person name="de Groot N.N."/>
        </authorList>
    </citation>
    <scope>NUCLEOTIDE SEQUENCE [LARGE SCALE GENOMIC DNA]</scope>
    <source>
        <strain evidence="3 4">DSM 21039</strain>
    </source>
</reference>
<keyword evidence="1 3" id="KW-0808">Transferase</keyword>
<sequence length="145" mass="16362">MDSTIQIRAATMKEAPQITELSIQLGYPLTVQDTITNIAAIDKSNYDMAYVAVMNEQVVGWIHVFYTMRLETGPFCEIGGLVVAASARGKGIGSLLVEKTKKWAAERNINKLRVRCQVKRTEAHAFYEKNGFEEKKVQKVFEYVI</sequence>
<name>A0A1H8B853_9BACT</name>
<keyword evidence="4" id="KW-1185">Reference proteome</keyword>
<accession>A0A1H8B853</accession>
<dbReference type="InterPro" id="IPR000182">
    <property type="entry name" value="GNAT_dom"/>
</dbReference>
<dbReference type="EMBL" id="FOBB01000006">
    <property type="protein sequence ID" value="SEM79151.1"/>
    <property type="molecule type" value="Genomic_DNA"/>
</dbReference>
<evidence type="ECO:0000256" key="1">
    <source>
        <dbReference type="ARBA" id="ARBA00022679"/>
    </source>
</evidence>
<evidence type="ECO:0000313" key="3">
    <source>
        <dbReference type="EMBL" id="SEM79151.1"/>
    </source>
</evidence>
<gene>
    <name evidence="3" type="ORF">SAMN04488505_106155</name>
</gene>
<dbReference type="PROSITE" id="PS51186">
    <property type="entry name" value="GNAT"/>
    <property type="match status" value="1"/>
</dbReference>
<dbReference type="RefSeq" id="WP_089917518.1">
    <property type="nucleotide sequence ID" value="NZ_FOBB01000006.1"/>
</dbReference>
<dbReference type="Pfam" id="PF00583">
    <property type="entry name" value="Acetyltransf_1"/>
    <property type="match status" value="1"/>
</dbReference>
<dbReference type="PANTHER" id="PTHR13947:SF37">
    <property type="entry name" value="LD18367P"/>
    <property type="match status" value="1"/>
</dbReference>
<dbReference type="InterPro" id="IPR050769">
    <property type="entry name" value="NAT_camello-type"/>
</dbReference>
<dbReference type="InterPro" id="IPR016181">
    <property type="entry name" value="Acyl_CoA_acyltransferase"/>
</dbReference>
<dbReference type="PANTHER" id="PTHR13947">
    <property type="entry name" value="GNAT FAMILY N-ACETYLTRANSFERASE"/>
    <property type="match status" value="1"/>
</dbReference>
<dbReference type="GO" id="GO:0008080">
    <property type="term" value="F:N-acetyltransferase activity"/>
    <property type="evidence" value="ECO:0007669"/>
    <property type="project" value="InterPro"/>
</dbReference>
<protein>
    <submittedName>
        <fullName evidence="3">Acetyltransferase (GNAT) family protein</fullName>
    </submittedName>
</protein>